<accession>A0AA46X4G2</accession>
<organism evidence="1 2">
    <name type="scientific">Rhodococcus rhodochrous</name>
    <dbReference type="NCBI Taxonomy" id="1829"/>
    <lineage>
        <taxon>Bacteria</taxon>
        <taxon>Bacillati</taxon>
        <taxon>Actinomycetota</taxon>
        <taxon>Actinomycetes</taxon>
        <taxon>Mycobacteriales</taxon>
        <taxon>Nocardiaceae</taxon>
        <taxon>Rhodococcus</taxon>
    </lineage>
</organism>
<dbReference type="AlphaFoldDB" id="A0AA46X4G2"/>
<sequence length="80" mass="8895">MVFATGWPNMRDTIRPIIGDEVADQLTPVWGLDEQGEIQGTFRPTGTPRLWYMAGGFQQSRYGSKILALQIKAVEAGLKN</sequence>
<protein>
    <recommendedName>
        <fullName evidence="3">FAD-dependent oxidoreductase</fullName>
    </recommendedName>
</protein>
<name>A0AA46X4G2_RHORH</name>
<dbReference type="EMBL" id="CP083975">
    <property type="protein sequence ID" value="UZF48312.1"/>
    <property type="molecule type" value="Genomic_DNA"/>
</dbReference>
<gene>
    <name evidence="1" type="ORF">KUM34_028655</name>
</gene>
<dbReference type="Proteomes" id="UP001162740">
    <property type="component" value="Plasmid pGD02.2.1"/>
</dbReference>
<evidence type="ECO:0000313" key="1">
    <source>
        <dbReference type="EMBL" id="UZF48312.1"/>
    </source>
</evidence>
<keyword evidence="1" id="KW-0614">Plasmid</keyword>
<proteinExistence type="predicted"/>
<dbReference type="RefSeq" id="WP_265572814.1">
    <property type="nucleotide sequence ID" value="NZ_CP083975.1"/>
</dbReference>
<evidence type="ECO:0008006" key="3">
    <source>
        <dbReference type="Google" id="ProtNLM"/>
    </source>
</evidence>
<reference evidence="1 2" key="1">
    <citation type="journal article" date="2021" name="Front. Microbiol.">
        <title>Bacterial Transformation of Aromatic Monomers in Softwood Black Liquor.</title>
        <authorList>
            <person name="Navas L.E."/>
            <person name="Dexter G."/>
            <person name="Liu J."/>
            <person name="Levy-Booth D."/>
            <person name="Cho M."/>
            <person name="Jang S.K."/>
            <person name="Mansfield S.D."/>
            <person name="Renneckar S."/>
            <person name="Mohn W.W."/>
            <person name="Eltis L.D."/>
        </authorList>
    </citation>
    <scope>NUCLEOTIDE SEQUENCE [LARGE SCALE GENOMIC DNA]</scope>
    <source>
        <strain evidence="1 2">GD02</strain>
    </source>
</reference>
<evidence type="ECO:0000313" key="2">
    <source>
        <dbReference type="Proteomes" id="UP001162740"/>
    </source>
</evidence>
<geneLocation type="plasmid" evidence="1 2">
    <name>pGD02.2.1</name>
</geneLocation>